<dbReference type="Proteomes" id="UP000033986">
    <property type="component" value="Unassembled WGS sequence"/>
</dbReference>
<organism evidence="1 2">
    <name type="scientific">Candidatus Azambacteria bacterium GW2011_GWB1_42_17</name>
    <dbReference type="NCBI Taxonomy" id="1618615"/>
    <lineage>
        <taxon>Bacteria</taxon>
        <taxon>Candidatus Azamiibacteriota</taxon>
    </lineage>
</organism>
<comment type="caution">
    <text evidence="1">The sequence shown here is derived from an EMBL/GenBank/DDBJ whole genome shotgun (WGS) entry which is preliminary data.</text>
</comment>
<evidence type="ECO:0000313" key="1">
    <source>
        <dbReference type="EMBL" id="KKS44590.1"/>
    </source>
</evidence>
<reference evidence="1 2" key="1">
    <citation type="journal article" date="2015" name="Nature">
        <title>rRNA introns, odd ribosomes, and small enigmatic genomes across a large radiation of phyla.</title>
        <authorList>
            <person name="Brown C.T."/>
            <person name="Hug L.A."/>
            <person name="Thomas B.C."/>
            <person name="Sharon I."/>
            <person name="Castelle C.J."/>
            <person name="Singh A."/>
            <person name="Wilkins M.J."/>
            <person name="Williams K.H."/>
            <person name="Banfield J.F."/>
        </authorList>
    </citation>
    <scope>NUCLEOTIDE SEQUENCE [LARGE SCALE GENOMIC DNA]</scope>
</reference>
<sequence length="66" mass="7277">MGRYYLWPGMSELSEEDRKKFESCAACNGTGYLQQGCALFAHTDPIEVCSKCDGSGRIPVTIVLDK</sequence>
<proteinExistence type="predicted"/>
<gene>
    <name evidence="1" type="ORF">UV07_C0006G0012</name>
</gene>
<name>A0A0G0Z7F5_9BACT</name>
<dbReference type="Gene3D" id="6.20.20.10">
    <property type="match status" value="1"/>
</dbReference>
<accession>A0A0G0Z7F5</accession>
<evidence type="ECO:0000313" key="2">
    <source>
        <dbReference type="Proteomes" id="UP000033986"/>
    </source>
</evidence>
<protein>
    <submittedName>
        <fullName evidence="1">Uncharacterized protein</fullName>
    </submittedName>
</protein>
<dbReference type="SUPFAM" id="SSF57938">
    <property type="entry name" value="DnaJ/Hsp40 cysteine-rich domain"/>
    <property type="match status" value="1"/>
</dbReference>
<dbReference type="InterPro" id="IPR036410">
    <property type="entry name" value="HSP_DnaJ_Cys-rich_dom_sf"/>
</dbReference>
<dbReference type="EMBL" id="LCDB01000006">
    <property type="protein sequence ID" value="KKS44590.1"/>
    <property type="molecule type" value="Genomic_DNA"/>
</dbReference>
<dbReference type="AlphaFoldDB" id="A0A0G0Z7F5"/>